<evidence type="ECO:0000256" key="1">
    <source>
        <dbReference type="SAM" id="MobiDB-lite"/>
    </source>
</evidence>
<feature type="transmembrane region" description="Helical" evidence="2">
    <location>
        <begin position="295"/>
        <end position="314"/>
    </location>
</feature>
<dbReference type="Proteomes" id="UP000007799">
    <property type="component" value="Unassembled WGS sequence"/>
</dbReference>
<dbReference type="SUPFAM" id="SSF54106">
    <property type="entry name" value="LysM domain"/>
    <property type="match status" value="1"/>
</dbReference>
<gene>
    <name evidence="4" type="ORF">PTSG_00383</name>
</gene>
<feature type="compositionally biased region" description="Gly residues" evidence="1">
    <location>
        <begin position="45"/>
        <end position="57"/>
    </location>
</feature>
<evidence type="ECO:0000256" key="2">
    <source>
        <dbReference type="SAM" id="Phobius"/>
    </source>
</evidence>
<dbReference type="PANTHER" id="PTHR20932">
    <property type="entry name" value="LYSM AND PUTATIVE PEPTIDOGLYCAN-BINDING DOMAIN-CONTAINING PROTEIN"/>
    <property type="match status" value="1"/>
</dbReference>
<dbReference type="RefSeq" id="XP_004998932.1">
    <property type="nucleotide sequence ID" value="XM_004998875.1"/>
</dbReference>
<dbReference type="Pfam" id="PF01476">
    <property type="entry name" value="LysM"/>
    <property type="match status" value="1"/>
</dbReference>
<feature type="domain" description="LysM" evidence="3">
    <location>
        <begin position="125"/>
        <end position="169"/>
    </location>
</feature>
<accession>F2TWB7</accession>
<dbReference type="FunCoup" id="F2TWB7">
    <property type="interactions" value="516"/>
</dbReference>
<reference evidence="4" key="1">
    <citation type="submission" date="2009-08" db="EMBL/GenBank/DDBJ databases">
        <title>Annotation of Salpingoeca rosetta.</title>
        <authorList>
            <consortium name="The Broad Institute Genome Sequencing Platform"/>
            <person name="Russ C."/>
            <person name="Cuomo C."/>
            <person name="Burger G."/>
            <person name="Gray M.W."/>
            <person name="Holland P.W.H."/>
            <person name="King N."/>
            <person name="Lang F.B.F."/>
            <person name="Roger A.J."/>
            <person name="Ruiz-Trillo I."/>
            <person name="Young S.K."/>
            <person name="Zeng Q."/>
            <person name="Gargeya S."/>
            <person name="Alvarado L."/>
            <person name="Berlin A."/>
            <person name="Chapman S.B."/>
            <person name="Chen Z."/>
            <person name="Freedman E."/>
            <person name="Gellesch M."/>
            <person name="Goldberg J."/>
            <person name="Griggs A."/>
            <person name="Gujja S."/>
            <person name="Heilman E."/>
            <person name="Heiman D."/>
            <person name="Howarth C."/>
            <person name="Mehta T."/>
            <person name="Neiman D."/>
            <person name="Pearson M."/>
            <person name="Roberts A."/>
            <person name="Saif S."/>
            <person name="Shea T."/>
            <person name="Shenoy N."/>
            <person name="Sisk P."/>
            <person name="Stolte C."/>
            <person name="Sykes S."/>
            <person name="White J."/>
            <person name="Yandava C."/>
            <person name="Haas B."/>
            <person name="Nusbaum C."/>
            <person name="Birren B."/>
        </authorList>
    </citation>
    <scope>NUCLEOTIDE SEQUENCE [LARGE SCALE GENOMIC DNA]</scope>
    <source>
        <strain evidence="4">ATCC 50818</strain>
    </source>
</reference>
<dbReference type="InParanoid" id="F2TWB7"/>
<proteinExistence type="predicted"/>
<evidence type="ECO:0000313" key="4">
    <source>
        <dbReference type="EMBL" id="EGD72363.1"/>
    </source>
</evidence>
<dbReference type="InterPro" id="IPR018392">
    <property type="entry name" value="LysM"/>
</dbReference>
<dbReference type="PROSITE" id="PS51782">
    <property type="entry name" value="LYSM"/>
    <property type="match status" value="1"/>
</dbReference>
<feature type="region of interest" description="Disordered" evidence="1">
    <location>
        <begin position="224"/>
        <end position="243"/>
    </location>
</feature>
<dbReference type="GeneID" id="16067861"/>
<dbReference type="Gene3D" id="3.10.350.10">
    <property type="entry name" value="LysM domain"/>
    <property type="match status" value="1"/>
</dbReference>
<dbReference type="OrthoDB" id="538216at2759"/>
<name>F2TWB7_SALR5</name>
<feature type="compositionally biased region" description="Low complexity" evidence="1">
    <location>
        <begin position="101"/>
        <end position="115"/>
    </location>
</feature>
<feature type="compositionally biased region" description="Basic and acidic residues" evidence="1">
    <location>
        <begin position="58"/>
        <end position="67"/>
    </location>
</feature>
<keyword evidence="2" id="KW-0812">Transmembrane</keyword>
<evidence type="ECO:0000313" key="5">
    <source>
        <dbReference type="Proteomes" id="UP000007799"/>
    </source>
</evidence>
<feature type="region of interest" description="Disordered" evidence="1">
    <location>
        <begin position="84"/>
        <end position="118"/>
    </location>
</feature>
<feature type="region of interest" description="Disordered" evidence="1">
    <location>
        <begin position="1"/>
        <end position="72"/>
    </location>
</feature>
<sequence>MSQERLLGERGAPPRDAYVQNRQTQAHFVFSGDAQDNRKNRQHGQNGGSGRWKQGGTGHDDRRHSGGGDDSIEMSVFQRNLTSRKNHNPWKQEDEQHGSPSSAAAASRTATTTSAYGQDPNTTFILHEVEGHHTLTGIALQYRTTVDQLKRLNNIWGEAELHARKVIKVPASRFGHLYAAVQESNLDDLDGMEEGVKTYTTKRPFLPTENPNISLPSEAFSRISYGDDDNSQHDSEEEPADSSEVLAKYDAQLQTVMEHQARLESSSVADARVIGLLRRENAWTTFTSPGMWKRAVAILVVMVVLVPVAVYKLYPQQD</sequence>
<dbReference type="InterPro" id="IPR036779">
    <property type="entry name" value="LysM_dom_sf"/>
</dbReference>
<organism evidence="5">
    <name type="scientific">Salpingoeca rosetta (strain ATCC 50818 / BSB-021)</name>
    <dbReference type="NCBI Taxonomy" id="946362"/>
    <lineage>
        <taxon>Eukaryota</taxon>
        <taxon>Choanoflagellata</taxon>
        <taxon>Craspedida</taxon>
        <taxon>Salpingoecidae</taxon>
        <taxon>Salpingoeca</taxon>
    </lineage>
</organism>
<keyword evidence="2" id="KW-0472">Membrane</keyword>
<dbReference type="EMBL" id="GL832955">
    <property type="protein sequence ID" value="EGD72363.1"/>
    <property type="molecule type" value="Genomic_DNA"/>
</dbReference>
<evidence type="ECO:0000259" key="3">
    <source>
        <dbReference type="PROSITE" id="PS51782"/>
    </source>
</evidence>
<dbReference type="OMA" id="TTFILHE"/>
<dbReference type="PANTHER" id="PTHR20932:SF8">
    <property type="entry name" value="LD22649P"/>
    <property type="match status" value="1"/>
</dbReference>
<keyword evidence="2" id="KW-1133">Transmembrane helix</keyword>
<dbReference type="KEGG" id="sre:PTSG_00383"/>
<dbReference type="AlphaFoldDB" id="F2TWB7"/>
<dbReference type="InterPro" id="IPR045030">
    <property type="entry name" value="LYSM1-4"/>
</dbReference>
<protein>
    <recommendedName>
        <fullName evidence="3">LysM domain-containing protein</fullName>
    </recommendedName>
</protein>
<dbReference type="CDD" id="cd00118">
    <property type="entry name" value="LysM"/>
    <property type="match status" value="1"/>
</dbReference>
<keyword evidence="5" id="KW-1185">Reference proteome</keyword>